<proteinExistence type="predicted"/>
<dbReference type="Proteomes" id="UP001291623">
    <property type="component" value="Unassembled WGS sequence"/>
</dbReference>
<dbReference type="EMBL" id="JAVYJV010000017">
    <property type="protein sequence ID" value="KAK4348650.1"/>
    <property type="molecule type" value="Genomic_DNA"/>
</dbReference>
<evidence type="ECO:0000313" key="1">
    <source>
        <dbReference type="EMBL" id="KAK4348650.1"/>
    </source>
</evidence>
<accession>A0AAE1RAP2</accession>
<dbReference type="AlphaFoldDB" id="A0AAE1RAP2"/>
<organism evidence="1 2">
    <name type="scientific">Anisodus tanguticus</name>
    <dbReference type="NCBI Taxonomy" id="243964"/>
    <lineage>
        <taxon>Eukaryota</taxon>
        <taxon>Viridiplantae</taxon>
        <taxon>Streptophyta</taxon>
        <taxon>Embryophyta</taxon>
        <taxon>Tracheophyta</taxon>
        <taxon>Spermatophyta</taxon>
        <taxon>Magnoliopsida</taxon>
        <taxon>eudicotyledons</taxon>
        <taxon>Gunneridae</taxon>
        <taxon>Pentapetalae</taxon>
        <taxon>asterids</taxon>
        <taxon>lamiids</taxon>
        <taxon>Solanales</taxon>
        <taxon>Solanaceae</taxon>
        <taxon>Solanoideae</taxon>
        <taxon>Hyoscyameae</taxon>
        <taxon>Anisodus</taxon>
    </lineage>
</organism>
<comment type="caution">
    <text evidence="1">The sequence shown here is derived from an EMBL/GenBank/DDBJ whole genome shotgun (WGS) entry which is preliminary data.</text>
</comment>
<gene>
    <name evidence="1" type="ORF">RND71_031405</name>
</gene>
<evidence type="ECO:0000313" key="2">
    <source>
        <dbReference type="Proteomes" id="UP001291623"/>
    </source>
</evidence>
<name>A0AAE1RAP2_9SOLA</name>
<reference evidence="1" key="1">
    <citation type="submission" date="2023-12" db="EMBL/GenBank/DDBJ databases">
        <title>Genome assembly of Anisodus tanguticus.</title>
        <authorList>
            <person name="Wang Y.-J."/>
        </authorList>
    </citation>
    <scope>NUCLEOTIDE SEQUENCE</scope>
    <source>
        <strain evidence="1">KB-2021</strain>
        <tissue evidence="1">Leaf</tissue>
    </source>
</reference>
<keyword evidence="2" id="KW-1185">Reference proteome</keyword>
<protein>
    <submittedName>
        <fullName evidence="1">Uncharacterized protein</fullName>
    </submittedName>
</protein>
<sequence length="68" mass="7962">MTTFNDINNKWFGVRPEIRIGTEIVYVNCFVESNVRAPFEVIYEAYEGEEEDDEILNKDSDIHAKTMD</sequence>